<dbReference type="EMBL" id="JACCBT010000001">
    <property type="protein sequence ID" value="NYE17657.1"/>
    <property type="molecule type" value="Genomic_DNA"/>
</dbReference>
<dbReference type="Pfam" id="PF19375">
    <property type="entry name" value="DurN"/>
    <property type="match status" value="1"/>
</dbReference>
<sequence>MRSGPKPPSDLTKHKGIETVRQIQFLMVLCSVLPPDGKAREMLRLALDVSNEEFPDGVEPIHDLHPQATKTWLEFFWTRVGISPEERELIDWQNDKPSMDIAVEELQEAERRLGIRLAPRTVE</sequence>
<dbReference type="InterPro" id="IPR045994">
    <property type="entry name" value="DurN"/>
</dbReference>
<evidence type="ECO:0000313" key="1">
    <source>
        <dbReference type="EMBL" id="NYE17657.1"/>
    </source>
</evidence>
<organism evidence="1 2">
    <name type="scientific">Actinomadura citrea</name>
    <dbReference type="NCBI Taxonomy" id="46158"/>
    <lineage>
        <taxon>Bacteria</taxon>
        <taxon>Bacillati</taxon>
        <taxon>Actinomycetota</taxon>
        <taxon>Actinomycetes</taxon>
        <taxon>Streptosporangiales</taxon>
        <taxon>Thermomonosporaceae</taxon>
        <taxon>Actinomadura</taxon>
    </lineage>
</organism>
<protein>
    <submittedName>
        <fullName evidence="1">Uncharacterized protein</fullName>
    </submittedName>
</protein>
<proteinExistence type="predicted"/>
<name>A0A7Y9GJG9_9ACTN</name>
<reference evidence="1 2" key="1">
    <citation type="submission" date="2020-07" db="EMBL/GenBank/DDBJ databases">
        <title>Sequencing the genomes of 1000 actinobacteria strains.</title>
        <authorList>
            <person name="Klenk H.-P."/>
        </authorList>
    </citation>
    <scope>NUCLEOTIDE SEQUENCE [LARGE SCALE GENOMIC DNA]</scope>
    <source>
        <strain evidence="1 2">DSM 43461</strain>
    </source>
</reference>
<accession>A0A7Y9GJG9</accession>
<evidence type="ECO:0000313" key="2">
    <source>
        <dbReference type="Proteomes" id="UP000591272"/>
    </source>
</evidence>
<keyword evidence="2" id="KW-1185">Reference proteome</keyword>
<dbReference type="AlphaFoldDB" id="A0A7Y9GJG9"/>
<dbReference type="RefSeq" id="WP_179837967.1">
    <property type="nucleotide sequence ID" value="NZ_BMRD01000003.1"/>
</dbReference>
<comment type="caution">
    <text evidence="1">The sequence shown here is derived from an EMBL/GenBank/DDBJ whole genome shotgun (WGS) entry which is preliminary data.</text>
</comment>
<gene>
    <name evidence="1" type="ORF">BJ999_007953</name>
</gene>
<dbReference type="Proteomes" id="UP000591272">
    <property type="component" value="Unassembled WGS sequence"/>
</dbReference>